<dbReference type="EMBL" id="CM018038">
    <property type="protein sequence ID" value="KAA8538223.1"/>
    <property type="molecule type" value="Genomic_DNA"/>
</dbReference>
<keyword evidence="1" id="KW-0472">Membrane</keyword>
<evidence type="ECO:0000313" key="2">
    <source>
        <dbReference type="EMBL" id="KAA8538223.1"/>
    </source>
</evidence>
<reference evidence="2 3" key="1">
    <citation type="submission" date="2019-09" db="EMBL/GenBank/DDBJ databases">
        <title>A chromosome-level genome assembly of the Chinese tupelo Nyssa sinensis.</title>
        <authorList>
            <person name="Yang X."/>
            <person name="Kang M."/>
            <person name="Yang Y."/>
            <person name="Xiong H."/>
            <person name="Wang M."/>
            <person name="Zhang Z."/>
            <person name="Wang Z."/>
            <person name="Wu H."/>
            <person name="Ma T."/>
            <person name="Liu J."/>
            <person name="Xi Z."/>
        </authorList>
    </citation>
    <scope>NUCLEOTIDE SEQUENCE [LARGE SCALE GENOMIC DNA]</scope>
    <source>
        <strain evidence="2">J267</strain>
        <tissue evidence="2">Leaf</tissue>
    </source>
</reference>
<evidence type="ECO:0000313" key="3">
    <source>
        <dbReference type="Proteomes" id="UP000325577"/>
    </source>
</evidence>
<keyword evidence="1" id="KW-0812">Transmembrane</keyword>
<feature type="transmembrane region" description="Helical" evidence="1">
    <location>
        <begin position="12"/>
        <end position="38"/>
    </location>
</feature>
<keyword evidence="3" id="KW-1185">Reference proteome</keyword>
<proteinExistence type="predicted"/>
<dbReference type="Proteomes" id="UP000325577">
    <property type="component" value="Linkage Group LG15"/>
</dbReference>
<protein>
    <recommendedName>
        <fullName evidence="4">Hydroxyproline-rich glycoprotein family protein</fullName>
    </recommendedName>
</protein>
<accession>A0A5J5B4U5</accession>
<evidence type="ECO:0000256" key="1">
    <source>
        <dbReference type="SAM" id="Phobius"/>
    </source>
</evidence>
<dbReference type="PROSITE" id="PS51257">
    <property type="entry name" value="PROKAR_LIPOPROTEIN"/>
    <property type="match status" value="1"/>
</dbReference>
<keyword evidence="1" id="KW-1133">Transmembrane helix</keyword>
<dbReference type="PANTHER" id="PTHR34291:SF5">
    <property type="entry name" value="HYDROXYPROLINE-RICH GLYCOPROTEIN FAMILY PROTEIN"/>
    <property type="match status" value="1"/>
</dbReference>
<gene>
    <name evidence="2" type="ORF">F0562_027954</name>
</gene>
<dbReference type="OrthoDB" id="1665186at2759"/>
<dbReference type="InterPro" id="IPR037699">
    <property type="entry name" value="At5g65660-like"/>
</dbReference>
<dbReference type="AlphaFoldDB" id="A0A5J5B4U5"/>
<name>A0A5J5B4U5_9ASTE</name>
<evidence type="ECO:0008006" key="4">
    <source>
        <dbReference type="Google" id="ProtNLM"/>
    </source>
</evidence>
<sequence length="101" mass="11323">MEKEEGWSRPSIGFPLGLALLLLILISISFFFSCCYHWEKLRALLQSSMEESAEIQTDSAHSSPKSIVKSEPNEGQSFTILMPGDDVPKFVALPRPCELHK</sequence>
<dbReference type="PANTHER" id="PTHR34291">
    <property type="entry name" value="HYDROXYPROLINE-RICH GLYCOPROTEIN FAMILY PROTEIN"/>
    <property type="match status" value="1"/>
</dbReference>
<organism evidence="2 3">
    <name type="scientific">Nyssa sinensis</name>
    <dbReference type="NCBI Taxonomy" id="561372"/>
    <lineage>
        <taxon>Eukaryota</taxon>
        <taxon>Viridiplantae</taxon>
        <taxon>Streptophyta</taxon>
        <taxon>Embryophyta</taxon>
        <taxon>Tracheophyta</taxon>
        <taxon>Spermatophyta</taxon>
        <taxon>Magnoliopsida</taxon>
        <taxon>eudicotyledons</taxon>
        <taxon>Gunneridae</taxon>
        <taxon>Pentapetalae</taxon>
        <taxon>asterids</taxon>
        <taxon>Cornales</taxon>
        <taxon>Nyssaceae</taxon>
        <taxon>Nyssa</taxon>
    </lineage>
</organism>